<proteinExistence type="predicted"/>
<evidence type="ECO:0000313" key="4">
    <source>
        <dbReference type="Proteomes" id="UP000051682"/>
    </source>
</evidence>
<dbReference type="InterPro" id="IPR012867">
    <property type="entry name" value="DUF1648"/>
</dbReference>
<evidence type="ECO:0000259" key="2">
    <source>
        <dbReference type="Pfam" id="PF07853"/>
    </source>
</evidence>
<dbReference type="STRING" id="452084.AR438_06095"/>
<organism evidence="3 4">
    <name type="scientific">Chryseobacterium aquaticum</name>
    <dbReference type="NCBI Taxonomy" id="452084"/>
    <lineage>
        <taxon>Bacteria</taxon>
        <taxon>Pseudomonadati</taxon>
        <taxon>Bacteroidota</taxon>
        <taxon>Flavobacteriia</taxon>
        <taxon>Flavobacteriales</taxon>
        <taxon>Weeksellaceae</taxon>
        <taxon>Chryseobacterium group</taxon>
        <taxon>Chryseobacterium</taxon>
    </lineage>
</organism>
<keyword evidence="1" id="KW-0812">Transmembrane</keyword>
<dbReference type="RefSeq" id="WP_056013170.1">
    <property type="nucleotide sequence ID" value="NZ_JAZDST010000037.1"/>
</dbReference>
<accession>A0A0Q3HUW6</accession>
<feature type="transmembrane region" description="Helical" evidence="1">
    <location>
        <begin position="133"/>
        <end position="154"/>
    </location>
</feature>
<sequence>MENVIFLAFDIINFALVTLLWWITIKNYKILPAVIPTHFDFEGKADRFGNKKFAYLMPVFGTVAYFGFLTILNYPEAVNFPVKITDQNKDNQISIMMFFMKWLLTLVLIIFLNNQDYMMRYSFNEKAKTRIPFWLPLVLIFLSLITTIILASVFK</sequence>
<keyword evidence="4" id="KW-1185">Reference proteome</keyword>
<feature type="transmembrane region" description="Helical" evidence="1">
    <location>
        <begin position="6"/>
        <end position="25"/>
    </location>
</feature>
<evidence type="ECO:0000256" key="1">
    <source>
        <dbReference type="SAM" id="Phobius"/>
    </source>
</evidence>
<dbReference type="Proteomes" id="UP000051682">
    <property type="component" value="Unassembled WGS sequence"/>
</dbReference>
<comment type="caution">
    <text evidence="3">The sequence shown here is derived from an EMBL/GenBank/DDBJ whole genome shotgun (WGS) entry which is preliminary data.</text>
</comment>
<protein>
    <recommendedName>
        <fullName evidence="2">DUF1648 domain-containing protein</fullName>
    </recommendedName>
</protein>
<feature type="transmembrane region" description="Helical" evidence="1">
    <location>
        <begin position="92"/>
        <end position="112"/>
    </location>
</feature>
<reference evidence="3 4" key="1">
    <citation type="submission" date="2015-10" db="EMBL/GenBank/DDBJ databases">
        <title>Chryseobacterium aquaticum genome.</title>
        <authorList>
            <person name="Newman J.D."/>
            <person name="Ferguson M.B."/>
            <person name="Miller J.R."/>
        </authorList>
    </citation>
    <scope>NUCLEOTIDE SEQUENCE [LARGE SCALE GENOMIC DNA]</scope>
    <source>
        <strain evidence="3 4">KCTC 12483</strain>
    </source>
</reference>
<gene>
    <name evidence="3" type="ORF">AR438_06095</name>
</gene>
<feature type="domain" description="DUF1648" evidence="2">
    <location>
        <begin position="16"/>
        <end position="61"/>
    </location>
</feature>
<dbReference type="OrthoDB" id="9808690at2"/>
<keyword evidence="1" id="KW-1133">Transmembrane helix</keyword>
<dbReference type="AlphaFoldDB" id="A0A0Q3HUW6"/>
<dbReference type="EMBL" id="LLYZ01000004">
    <property type="protein sequence ID" value="KQK26341.1"/>
    <property type="molecule type" value="Genomic_DNA"/>
</dbReference>
<name>A0A0Q3HUW6_9FLAO</name>
<keyword evidence="1" id="KW-0472">Membrane</keyword>
<evidence type="ECO:0000313" key="3">
    <source>
        <dbReference type="EMBL" id="KQK26341.1"/>
    </source>
</evidence>
<feature type="transmembrane region" description="Helical" evidence="1">
    <location>
        <begin position="53"/>
        <end position="72"/>
    </location>
</feature>
<dbReference type="Pfam" id="PF07853">
    <property type="entry name" value="DUF1648"/>
    <property type="match status" value="1"/>
</dbReference>